<dbReference type="PANTHER" id="PTHR43428">
    <property type="entry name" value="ARSENATE REDUCTASE"/>
    <property type="match status" value="1"/>
</dbReference>
<comment type="caution">
    <text evidence="3">The sequence shown here is derived from an EMBL/GenBank/DDBJ whole genome shotgun (WGS) entry which is preliminary data.</text>
</comment>
<dbReference type="EMBL" id="AGUD01000012">
    <property type="protein sequence ID" value="EHN12702.1"/>
    <property type="molecule type" value="Genomic_DNA"/>
</dbReference>
<dbReference type="GO" id="GO:0008794">
    <property type="term" value="F:arsenate reductase (glutaredoxin) activity"/>
    <property type="evidence" value="ECO:0007669"/>
    <property type="project" value="UniProtKB-EC"/>
</dbReference>
<dbReference type="RefSeq" id="WP_007570305.1">
    <property type="nucleotide sequence ID" value="NZ_AGUD01000012.1"/>
</dbReference>
<feature type="domain" description="Phosphotyrosine protein phosphatase I" evidence="2">
    <location>
        <begin position="2"/>
        <end position="126"/>
    </location>
</feature>
<dbReference type="Gene3D" id="3.40.50.2300">
    <property type="match status" value="1"/>
</dbReference>
<gene>
    <name evidence="3" type="ORF">PAI11_03960</name>
</gene>
<dbReference type="Proteomes" id="UP000005143">
    <property type="component" value="Unassembled WGS sequence"/>
</dbReference>
<evidence type="ECO:0000313" key="4">
    <source>
        <dbReference type="Proteomes" id="UP000005143"/>
    </source>
</evidence>
<evidence type="ECO:0000259" key="2">
    <source>
        <dbReference type="SMART" id="SM00226"/>
    </source>
</evidence>
<dbReference type="SUPFAM" id="SSF52788">
    <property type="entry name" value="Phosphotyrosine protein phosphatases I"/>
    <property type="match status" value="1"/>
</dbReference>
<keyword evidence="4" id="KW-1185">Reference proteome</keyword>
<evidence type="ECO:0000313" key="3">
    <source>
        <dbReference type="EMBL" id="EHN12702.1"/>
    </source>
</evidence>
<dbReference type="SMART" id="SM00226">
    <property type="entry name" value="LMWPc"/>
    <property type="match status" value="1"/>
</dbReference>
<keyword evidence="3" id="KW-0560">Oxidoreductase</keyword>
<dbReference type="PANTHER" id="PTHR43428:SF1">
    <property type="entry name" value="ARSENATE REDUCTASE"/>
    <property type="match status" value="1"/>
</dbReference>
<reference evidence="3 4" key="1">
    <citation type="journal article" date="2013" name="Biodegradation">
        <title>Quantitative proteomic analysis of ibuprofen-degrading Patulibacter sp. strain I11.</title>
        <authorList>
            <person name="Almeida B."/>
            <person name="Kjeldal H."/>
            <person name="Lolas I."/>
            <person name="Knudsen A.D."/>
            <person name="Carvalho G."/>
            <person name="Nielsen K.L."/>
            <person name="Barreto Crespo M.T."/>
            <person name="Stensballe A."/>
            <person name="Nielsen J.L."/>
        </authorList>
    </citation>
    <scope>NUCLEOTIDE SEQUENCE [LARGE SCALE GENOMIC DNA]</scope>
    <source>
        <strain evidence="3 4">I11</strain>
    </source>
</reference>
<dbReference type="Pfam" id="PF01451">
    <property type="entry name" value="LMWPc"/>
    <property type="match status" value="1"/>
</dbReference>
<sequence>MRHVLFVCTKNAGRSQMAAAFFDRLAPADVRAKTAGSRPSDRVHPIVVEAMRERGLDLSRRRPRPLSVEEQLDASLAVTLGCADRCSFVPRVVEEWAIDDPADAPIDEVRRIRDEIEARVQQLVRDRIEEARRPPDAHEQRLIRLLLALARRFGGRHQPHEIRAAAEHALRTVEVTTDAALRQASFPMSLAHRLARERLAAS</sequence>
<dbReference type="EC" id="1.20.4.1" evidence="3"/>
<accession>H0E0T8</accession>
<keyword evidence="1" id="KW-0059">Arsenical resistance</keyword>
<dbReference type="GO" id="GO:0046685">
    <property type="term" value="P:response to arsenic-containing substance"/>
    <property type="evidence" value="ECO:0007669"/>
    <property type="project" value="UniProtKB-KW"/>
</dbReference>
<protein>
    <submittedName>
        <fullName evidence="3">Arsenate reductase</fullName>
        <ecNumber evidence="3">1.20.4.1</ecNumber>
    </submittedName>
</protein>
<dbReference type="AlphaFoldDB" id="H0E0T8"/>
<dbReference type="InterPro" id="IPR036196">
    <property type="entry name" value="Ptyr_pPase_sf"/>
</dbReference>
<evidence type="ECO:0000256" key="1">
    <source>
        <dbReference type="ARBA" id="ARBA00022849"/>
    </source>
</evidence>
<proteinExistence type="predicted"/>
<dbReference type="InterPro" id="IPR023485">
    <property type="entry name" value="Ptyr_pPase"/>
</dbReference>
<name>H0E0T8_9ACTN</name>
<organism evidence="3 4">
    <name type="scientific">Patulibacter medicamentivorans</name>
    <dbReference type="NCBI Taxonomy" id="1097667"/>
    <lineage>
        <taxon>Bacteria</taxon>
        <taxon>Bacillati</taxon>
        <taxon>Actinomycetota</taxon>
        <taxon>Thermoleophilia</taxon>
        <taxon>Solirubrobacterales</taxon>
        <taxon>Patulibacteraceae</taxon>
        <taxon>Patulibacter</taxon>
    </lineage>
</organism>
<dbReference type="PATRIC" id="fig|1097667.3.peg.395"/>